<feature type="transmembrane region" description="Helical" evidence="1">
    <location>
        <begin position="9"/>
        <end position="30"/>
    </location>
</feature>
<gene>
    <name evidence="2" type="ORF">DI626_06520</name>
</gene>
<evidence type="ECO:0000313" key="2">
    <source>
        <dbReference type="EMBL" id="PZO86471.1"/>
    </source>
</evidence>
<name>A0A2W5BTE4_9BACT</name>
<keyword evidence="1" id="KW-0472">Membrane</keyword>
<evidence type="ECO:0000313" key="3">
    <source>
        <dbReference type="Proteomes" id="UP000249557"/>
    </source>
</evidence>
<evidence type="ECO:0000256" key="1">
    <source>
        <dbReference type="SAM" id="Phobius"/>
    </source>
</evidence>
<dbReference type="EMBL" id="QFNK01000116">
    <property type="protein sequence ID" value="PZO86471.1"/>
    <property type="molecule type" value="Genomic_DNA"/>
</dbReference>
<organism evidence="2 3">
    <name type="scientific">Micavibrio aeruginosavorus</name>
    <dbReference type="NCBI Taxonomy" id="349221"/>
    <lineage>
        <taxon>Bacteria</taxon>
        <taxon>Pseudomonadati</taxon>
        <taxon>Bdellovibrionota</taxon>
        <taxon>Bdellovibrionia</taxon>
        <taxon>Bdellovibrionales</taxon>
        <taxon>Pseudobdellovibrionaceae</taxon>
        <taxon>Micavibrio</taxon>
    </lineage>
</organism>
<accession>A0A2W5BTE4</accession>
<keyword evidence="1" id="KW-1133">Transmembrane helix</keyword>
<feature type="transmembrane region" description="Helical" evidence="1">
    <location>
        <begin position="36"/>
        <end position="56"/>
    </location>
</feature>
<dbReference type="Proteomes" id="UP000249557">
    <property type="component" value="Unassembled WGS sequence"/>
</dbReference>
<sequence length="130" mass="14957">MLKFLAQRYFMAVVHDIDVVLVLGILIGDIRHYKDVGIYVLMQEIALAAVSAILNVHHVNDRRVHIKIQRFTIQKVLRERDIAAVQNGHGGAYGIHIAIAELALFLQHTADYRNRLVCILFRRHFEITSF</sequence>
<reference evidence="2 3" key="1">
    <citation type="submission" date="2017-08" db="EMBL/GenBank/DDBJ databases">
        <title>Infants hospitalized years apart are colonized by the same room-sourced microbial strains.</title>
        <authorList>
            <person name="Brooks B."/>
            <person name="Olm M.R."/>
            <person name="Firek B.A."/>
            <person name="Baker R."/>
            <person name="Thomas B.C."/>
            <person name="Morowitz M.J."/>
            <person name="Banfield J.F."/>
        </authorList>
    </citation>
    <scope>NUCLEOTIDE SEQUENCE [LARGE SCALE GENOMIC DNA]</scope>
    <source>
        <strain evidence="2">S2_018_000_R2_104</strain>
    </source>
</reference>
<proteinExistence type="predicted"/>
<keyword evidence="1" id="KW-0812">Transmembrane</keyword>
<protein>
    <submittedName>
        <fullName evidence="2">Uncharacterized protein</fullName>
    </submittedName>
</protein>
<dbReference type="AlphaFoldDB" id="A0A2W5BTE4"/>
<comment type="caution">
    <text evidence="2">The sequence shown here is derived from an EMBL/GenBank/DDBJ whole genome shotgun (WGS) entry which is preliminary data.</text>
</comment>